<dbReference type="GO" id="GO:0080090">
    <property type="term" value="P:regulation of primary metabolic process"/>
    <property type="evidence" value="ECO:0007669"/>
    <property type="project" value="UniProtKB-ARBA"/>
</dbReference>
<dbReference type="CDD" id="cd14014">
    <property type="entry name" value="STKc_PknB_like"/>
    <property type="match status" value="1"/>
</dbReference>
<comment type="catalytic activity">
    <reaction evidence="7">
        <text>L-threonyl-[protein] + ATP = O-phospho-L-threonyl-[protein] + ADP + H(+)</text>
        <dbReference type="Rhea" id="RHEA:46608"/>
        <dbReference type="Rhea" id="RHEA-COMP:11060"/>
        <dbReference type="Rhea" id="RHEA-COMP:11605"/>
        <dbReference type="ChEBI" id="CHEBI:15378"/>
        <dbReference type="ChEBI" id="CHEBI:30013"/>
        <dbReference type="ChEBI" id="CHEBI:30616"/>
        <dbReference type="ChEBI" id="CHEBI:61977"/>
        <dbReference type="ChEBI" id="CHEBI:456216"/>
        <dbReference type="EC" id="2.7.11.1"/>
    </reaction>
</comment>
<dbReference type="EC" id="2.7.11.1" evidence="1"/>
<evidence type="ECO:0000256" key="8">
    <source>
        <dbReference type="ARBA" id="ARBA00048679"/>
    </source>
</evidence>
<feature type="compositionally biased region" description="Low complexity" evidence="9">
    <location>
        <begin position="298"/>
        <end position="314"/>
    </location>
</feature>
<evidence type="ECO:0000259" key="10">
    <source>
        <dbReference type="PROSITE" id="PS50011"/>
    </source>
</evidence>
<dbReference type="PANTHER" id="PTHR43289">
    <property type="entry name" value="MITOGEN-ACTIVATED PROTEIN KINASE KINASE KINASE 20-RELATED"/>
    <property type="match status" value="1"/>
</dbReference>
<dbReference type="PROSITE" id="PS00108">
    <property type="entry name" value="PROTEIN_KINASE_ST"/>
    <property type="match status" value="1"/>
</dbReference>
<evidence type="ECO:0000313" key="11">
    <source>
        <dbReference type="EMBL" id="ORA31872.1"/>
    </source>
</evidence>
<dbReference type="Gene3D" id="3.30.200.20">
    <property type="entry name" value="Phosphorylase Kinase, domain 1"/>
    <property type="match status" value="1"/>
</dbReference>
<dbReference type="PROSITE" id="PS50011">
    <property type="entry name" value="PROTEIN_KINASE_DOM"/>
    <property type="match status" value="1"/>
</dbReference>
<protein>
    <recommendedName>
        <fullName evidence="1">non-specific serine/threonine protein kinase</fullName>
        <ecNumber evidence="1">2.7.11.1</ecNumber>
    </recommendedName>
</protein>
<keyword evidence="2" id="KW-0723">Serine/threonine-protein kinase</keyword>
<keyword evidence="3" id="KW-0808">Transferase</keyword>
<dbReference type="InterPro" id="IPR000719">
    <property type="entry name" value="Prot_kinase_dom"/>
</dbReference>
<evidence type="ECO:0000256" key="5">
    <source>
        <dbReference type="ARBA" id="ARBA00022777"/>
    </source>
</evidence>
<dbReference type="SMART" id="SM00220">
    <property type="entry name" value="S_TKc"/>
    <property type="match status" value="1"/>
</dbReference>
<dbReference type="SUPFAM" id="SSF56112">
    <property type="entry name" value="Protein kinase-like (PK-like)"/>
    <property type="match status" value="1"/>
</dbReference>
<feature type="compositionally biased region" description="Low complexity" evidence="9">
    <location>
        <begin position="346"/>
        <end position="370"/>
    </location>
</feature>
<evidence type="ECO:0000256" key="9">
    <source>
        <dbReference type="SAM" id="MobiDB-lite"/>
    </source>
</evidence>
<dbReference type="Proteomes" id="UP000192441">
    <property type="component" value="Unassembled WGS sequence"/>
</dbReference>
<evidence type="ECO:0000256" key="1">
    <source>
        <dbReference type="ARBA" id="ARBA00012513"/>
    </source>
</evidence>
<feature type="region of interest" description="Disordered" evidence="9">
    <location>
        <begin position="283"/>
        <end position="319"/>
    </location>
</feature>
<dbReference type="GO" id="GO:0005524">
    <property type="term" value="F:ATP binding"/>
    <property type="evidence" value="ECO:0007669"/>
    <property type="project" value="UniProtKB-KW"/>
</dbReference>
<evidence type="ECO:0000256" key="4">
    <source>
        <dbReference type="ARBA" id="ARBA00022741"/>
    </source>
</evidence>
<evidence type="ECO:0000256" key="2">
    <source>
        <dbReference type="ARBA" id="ARBA00022527"/>
    </source>
</evidence>
<dbReference type="Gene3D" id="1.10.510.10">
    <property type="entry name" value="Transferase(Phosphotransferase) domain 1"/>
    <property type="match status" value="1"/>
</dbReference>
<evidence type="ECO:0000256" key="3">
    <source>
        <dbReference type="ARBA" id="ARBA00022679"/>
    </source>
</evidence>
<keyword evidence="4" id="KW-0547">Nucleotide-binding</keyword>
<dbReference type="InterPro" id="IPR011009">
    <property type="entry name" value="Kinase-like_dom_sf"/>
</dbReference>
<comment type="caution">
    <text evidence="11">The sequence shown here is derived from an EMBL/GenBank/DDBJ whole genome shotgun (WGS) entry which is preliminary data.</text>
</comment>
<dbReference type="AlphaFoldDB" id="A0AA91LS89"/>
<accession>A0AA91LS89</accession>
<comment type="catalytic activity">
    <reaction evidence="8">
        <text>L-seryl-[protein] + ATP = O-phospho-L-seryl-[protein] + ADP + H(+)</text>
        <dbReference type="Rhea" id="RHEA:17989"/>
        <dbReference type="Rhea" id="RHEA-COMP:9863"/>
        <dbReference type="Rhea" id="RHEA-COMP:11604"/>
        <dbReference type="ChEBI" id="CHEBI:15378"/>
        <dbReference type="ChEBI" id="CHEBI:29999"/>
        <dbReference type="ChEBI" id="CHEBI:30616"/>
        <dbReference type="ChEBI" id="CHEBI:83421"/>
        <dbReference type="ChEBI" id="CHEBI:456216"/>
        <dbReference type="EC" id="2.7.11.1"/>
    </reaction>
</comment>
<evidence type="ECO:0000256" key="6">
    <source>
        <dbReference type="ARBA" id="ARBA00022840"/>
    </source>
</evidence>
<dbReference type="GO" id="GO:0004674">
    <property type="term" value="F:protein serine/threonine kinase activity"/>
    <property type="evidence" value="ECO:0007669"/>
    <property type="project" value="UniProtKB-KW"/>
</dbReference>
<dbReference type="InterPro" id="IPR008271">
    <property type="entry name" value="Ser/Thr_kinase_AS"/>
</dbReference>
<evidence type="ECO:0000313" key="12">
    <source>
        <dbReference type="Proteomes" id="UP000192441"/>
    </source>
</evidence>
<dbReference type="EMBL" id="MVHM01000027">
    <property type="protein sequence ID" value="ORA31872.1"/>
    <property type="molecule type" value="Genomic_DNA"/>
</dbReference>
<evidence type="ECO:0000256" key="7">
    <source>
        <dbReference type="ARBA" id="ARBA00047899"/>
    </source>
</evidence>
<keyword evidence="6" id="KW-0067">ATP-binding</keyword>
<keyword evidence="5" id="KW-0418">Kinase</keyword>
<dbReference type="Pfam" id="PF00069">
    <property type="entry name" value="Pkinase"/>
    <property type="match status" value="1"/>
</dbReference>
<name>A0AA91LS89_9MYCO</name>
<feature type="region of interest" description="Disordered" evidence="9">
    <location>
        <begin position="346"/>
        <end position="374"/>
    </location>
</feature>
<dbReference type="FunFam" id="3.30.200.20:FF:000035">
    <property type="entry name" value="Serine/threonine protein kinase Stk1"/>
    <property type="match status" value="1"/>
</dbReference>
<reference evidence="11 12" key="1">
    <citation type="submission" date="2016-12" db="EMBL/GenBank/DDBJ databases">
        <title>The new phylogeny of genus Mycobacterium.</title>
        <authorList>
            <person name="Tortoli E."/>
            <person name="Trovato A."/>
            <person name="Cirillo D.M."/>
        </authorList>
    </citation>
    <scope>NUCLEOTIDE SEQUENCE [LARGE SCALE GENOMIC DNA]</scope>
    <source>
        <strain evidence="11 12">DSM 44624</strain>
    </source>
</reference>
<sequence length="596" mass="63321">MHAMAMSPGSSFAGYTVLRLLGSGGMGEVYLAEHPRLPRKDALKILPTQVSQDAAYRDRFLREADLAASLWHPNIVRVNDRGEFDGQLWIAMDYIDGMDAGRLLARRHPTGMPVDLVVEIVSAVADALDYSHRNGLLHRDVKPANIMVTNPGDEDDRRILLGDFGIARRSDDISGLTATNATVGTVAYTPPEQLMGGEIDGRADQYALAATAYQLLTGSPLFSHSNTAVVISHHLNTAPPSVSQHRPDLVDLDAALAKALSKAPADRFDRCTDFARALAGQGPALPSRSAVKNTVRATTTGTPRSSTFTSPSSGQPARSRRRWLIPAAAGAIVAVAAAATTWTALHRSPTGSTSTTPSSAIPSSSLASPAGRTPAVSTFAWPAPPPNRPPQGNCPPACNQIPDSAWIEAAALPLYKDYAWPTLAPLSEPVSSPRFKADEMCAAPPTADDERDSALAARIVLPNPPGQWQLQVQILHWRGDTWVAGQRASAVMDSATSLLRTNCSFTAPGVSVSRITEQNVPGHPGQSLTAVLTANGAAPLVAHEYLVSDLRNSTVVEVAMWSTTPPAVDWPTINDDQLLADMVAPLCTAYVNSCTT</sequence>
<organism evidence="11 12">
    <name type="scientific">Mycobacterium branderi</name>
    <dbReference type="NCBI Taxonomy" id="43348"/>
    <lineage>
        <taxon>Bacteria</taxon>
        <taxon>Bacillati</taxon>
        <taxon>Actinomycetota</taxon>
        <taxon>Actinomycetes</taxon>
        <taxon>Mycobacteriales</taxon>
        <taxon>Mycobacteriaceae</taxon>
        <taxon>Mycobacterium</taxon>
    </lineage>
</organism>
<proteinExistence type="predicted"/>
<gene>
    <name evidence="11" type="ORF">BST20_26140</name>
</gene>
<feature type="domain" description="Protein kinase" evidence="10">
    <location>
        <begin position="15"/>
        <end position="285"/>
    </location>
</feature>
<dbReference type="PANTHER" id="PTHR43289:SF6">
    <property type="entry name" value="SERINE_THREONINE-PROTEIN KINASE NEKL-3"/>
    <property type="match status" value="1"/>
</dbReference>